<dbReference type="Proteomes" id="UP000324091">
    <property type="component" value="Chromosome 16"/>
</dbReference>
<protein>
    <submittedName>
        <fullName evidence="4">Cilia-and flagella-associated protein 99</fullName>
    </submittedName>
</protein>
<keyword evidence="2" id="KW-0812">Transmembrane</keyword>
<keyword evidence="4" id="KW-0969">Cilium</keyword>
<comment type="caution">
    <text evidence="4">The sequence shown here is derived from an EMBL/GenBank/DDBJ whole genome shotgun (WGS) entry which is preliminary data.</text>
</comment>
<dbReference type="InterPro" id="IPR039341">
    <property type="entry name" value="CFAP99"/>
</dbReference>
<feature type="compositionally biased region" description="Polar residues" evidence="1">
    <location>
        <begin position="618"/>
        <end position="628"/>
    </location>
</feature>
<proteinExistence type="predicted"/>
<dbReference type="SUPFAM" id="SSF57184">
    <property type="entry name" value="Growth factor receptor domain"/>
    <property type="match status" value="2"/>
</dbReference>
<evidence type="ECO:0000259" key="3">
    <source>
        <dbReference type="Pfam" id="PF07699"/>
    </source>
</evidence>
<dbReference type="InterPro" id="IPR009030">
    <property type="entry name" value="Growth_fac_rcpt_cys_sf"/>
</dbReference>
<evidence type="ECO:0000313" key="4">
    <source>
        <dbReference type="EMBL" id="TWW72102.1"/>
    </source>
</evidence>
<name>A0A5C6NX96_9TELE</name>
<feature type="compositionally biased region" description="Basic and acidic residues" evidence="1">
    <location>
        <begin position="605"/>
        <end position="617"/>
    </location>
</feature>
<organism evidence="4 5">
    <name type="scientific">Takifugu flavidus</name>
    <name type="common">sansaifugu</name>
    <dbReference type="NCBI Taxonomy" id="433684"/>
    <lineage>
        <taxon>Eukaryota</taxon>
        <taxon>Metazoa</taxon>
        <taxon>Chordata</taxon>
        <taxon>Craniata</taxon>
        <taxon>Vertebrata</taxon>
        <taxon>Euteleostomi</taxon>
        <taxon>Actinopterygii</taxon>
        <taxon>Neopterygii</taxon>
        <taxon>Teleostei</taxon>
        <taxon>Neoteleostei</taxon>
        <taxon>Acanthomorphata</taxon>
        <taxon>Eupercaria</taxon>
        <taxon>Tetraodontiformes</taxon>
        <taxon>Tetradontoidea</taxon>
        <taxon>Tetraodontidae</taxon>
        <taxon>Takifugu</taxon>
    </lineage>
</organism>
<keyword evidence="2" id="KW-1133">Transmembrane helix</keyword>
<dbReference type="EMBL" id="RHFK02000008">
    <property type="protein sequence ID" value="TWW72102.1"/>
    <property type="molecule type" value="Genomic_DNA"/>
</dbReference>
<dbReference type="Gene3D" id="2.10.50.10">
    <property type="entry name" value="Tumor Necrosis Factor Receptor, subunit A, domain 2"/>
    <property type="match status" value="2"/>
</dbReference>
<dbReference type="PANTHER" id="PTHR34649">
    <property type="entry name" value="CILIA- AND FLAGELLA-ASSOCIATED PROTEIN 99"/>
    <property type="match status" value="1"/>
</dbReference>
<dbReference type="InterPro" id="IPR011641">
    <property type="entry name" value="Tyr-kin_ephrin_A/B_rcpt-like"/>
</dbReference>
<keyword evidence="2" id="KW-0472">Membrane</keyword>
<feature type="region of interest" description="Disordered" evidence="1">
    <location>
        <begin position="605"/>
        <end position="635"/>
    </location>
</feature>
<dbReference type="SMART" id="SM01411">
    <property type="entry name" value="Ephrin_rec_like"/>
    <property type="match status" value="3"/>
</dbReference>
<dbReference type="AlphaFoldDB" id="A0A5C6NX96"/>
<evidence type="ECO:0000256" key="2">
    <source>
        <dbReference type="SAM" id="Phobius"/>
    </source>
</evidence>
<accession>A0A5C6NX96</accession>
<dbReference type="PANTHER" id="PTHR34649:SF1">
    <property type="entry name" value="CILIA- AND FLAGELLA-ASSOCIATED PROTEIN 99"/>
    <property type="match status" value="1"/>
</dbReference>
<reference evidence="4 5" key="1">
    <citation type="submission" date="2019-04" db="EMBL/GenBank/DDBJ databases">
        <title>Chromosome genome assembly for Takifugu flavidus.</title>
        <authorList>
            <person name="Xiao S."/>
        </authorList>
    </citation>
    <scope>NUCLEOTIDE SEQUENCE [LARGE SCALE GENOMIC DNA]</scope>
    <source>
        <strain evidence="4">HTHZ2018</strain>
        <tissue evidence="4">Muscle</tissue>
    </source>
</reference>
<feature type="transmembrane region" description="Helical" evidence="2">
    <location>
        <begin position="925"/>
        <end position="949"/>
    </location>
</feature>
<gene>
    <name evidence="4" type="ORF">D4764_16G0005990</name>
</gene>
<evidence type="ECO:0000313" key="5">
    <source>
        <dbReference type="Proteomes" id="UP000324091"/>
    </source>
</evidence>
<keyword evidence="5" id="KW-1185">Reference proteome</keyword>
<dbReference type="Pfam" id="PF07699">
    <property type="entry name" value="Ephrin_rec_like"/>
    <property type="match status" value="1"/>
</dbReference>
<sequence>MMCKVQRCRISSRTVFALQRSASQYKMAPSYESLVKEAIVLIDLFNGSAQCLDAFIEDVSKDLQKMDASHKNFILDVVSGCVEHKKLLDPVIKVFYAQIAKHISRRDCSQFVIICYLLTFALDDLGLRNFSNIVKSLDIKKMQLFLVFFFTNLTTAIQEEWSMIYDAAFVETQWILPLLRWRPEIDLLIGQLAVMSSGNQMKKAPVKTTEPKEFSLTKPKPAAVPVPELIPLQEKCKPVPVSTYQPPKEMQKIEEIKKKNQQRTKELLIEANMNQFSCVKPQKSKHTEDMMTQIQTDLDAKLKFNSFHASGLPPSNKAMGKPVKLNSTAILRQKTLHDRRAEEELQRMQKLVEGGHELSPYLQWQRDMREQDLQEELAMIGRRHLEGRISHEEAAAARVHVVERNQKTAQLTKEETAELMKKYAEQRLQEEKGMRELVQQVADGHKNSKLAKEKLHKFKQDIVREFSKQNQELLRQALEEAQADLLKKFEIIREARTRPRNLPPCDRGNHLDEAQVNQETVRWSLSLQKEQQQKEQQELLERVRSLRKEKQQKEQQLQDAMETIELHRKVSAKAAAIRKEEEQKRQLAIRQRAAEDETNLALRRKLEENRKERERLKQSQTAKAQDTSKPAAFKVTTGQKLVSQKSWEEMEKRLEGYIERLEKRMSLSQTTPTPAVTSTTPSVNVTTLTVTPMILSSTTPGCTALNTSTCESCAPGFLYDNNTLMCSCCSVPGQCLFPGACLPCTKGFYQPLSGQQQCWPCNRGYYTNITGSPLCNPCPAGSFNNNTGADSCTSCSPGFHSSHQSSTSCAPCALGSFCNSSGCAQCQTCPGGAEALQTAAIGCTPCRPGMHKPPHQTLCQICSSGFFQIHWGQENCNVCPENHYCPSPDVSPIQCPGDAFCPEGSLAPSYCMETFFRKAGDTCEFAPVTIALLVIGGGVALLFIILVVLRRRRDTDSELSVARAPLLHKERPQGRYYGIPCDAEPVYAGW</sequence>
<feature type="domain" description="Tyrosine-protein kinase ephrin type A/B receptor-like" evidence="3">
    <location>
        <begin position="740"/>
        <end position="772"/>
    </location>
</feature>
<keyword evidence="4" id="KW-0966">Cell projection</keyword>
<evidence type="ECO:0000256" key="1">
    <source>
        <dbReference type="SAM" id="MobiDB-lite"/>
    </source>
</evidence>
<keyword evidence="4" id="KW-0282">Flagellum</keyword>